<evidence type="ECO:0000313" key="2">
    <source>
        <dbReference type="Proteomes" id="UP001732700"/>
    </source>
</evidence>
<proteinExistence type="predicted"/>
<keyword evidence="2" id="KW-1185">Reference proteome</keyword>
<sequence length="325" mass="37275">MATFNNIEISLESELTDGAISFDRLEQITDNFSQERKLGTAEPRRVYKGILEDGGVVAVKKHKANAPGTHNREAYITKVTSLMELNHKNIARLLAFCYEKRDGTTQHLGRPRITKNIETLLCYEYVHKGSLEKNLFDDTDSNLDWDTRFKIIKGISEGVQYLHNLPDAIIHLDINPQNILLDHNNVPKITNFLNSRLVNKNKTRVDTVTAMGSMGYRAPENLSRGQISKRVDIFSLGLIILQITTRVKNYPIVDQEYAETYIDSVTDQWCDEDEINQRIMTEYPDLPDDNRDQLRRCIQIGLDCVHTTQDKRPKIDEIVKTLNGQ</sequence>
<accession>A0ACD5VDK2</accession>
<name>A0ACD5VDK2_AVESA</name>
<dbReference type="Proteomes" id="UP001732700">
    <property type="component" value="Chromosome 3A"/>
</dbReference>
<protein>
    <submittedName>
        <fullName evidence="1">Uncharacterized protein</fullName>
    </submittedName>
</protein>
<dbReference type="EnsemblPlants" id="AVESA.00010b.r2.3AG0425370.2">
    <property type="protein sequence ID" value="AVESA.00010b.r2.3AG0425370.2.CDS"/>
    <property type="gene ID" value="AVESA.00010b.r2.3AG0425370"/>
</dbReference>
<evidence type="ECO:0000313" key="1">
    <source>
        <dbReference type="EnsemblPlants" id="AVESA.00010b.r2.3AG0425370.2.CDS"/>
    </source>
</evidence>
<organism evidence="1 2">
    <name type="scientific">Avena sativa</name>
    <name type="common">Oat</name>
    <dbReference type="NCBI Taxonomy" id="4498"/>
    <lineage>
        <taxon>Eukaryota</taxon>
        <taxon>Viridiplantae</taxon>
        <taxon>Streptophyta</taxon>
        <taxon>Embryophyta</taxon>
        <taxon>Tracheophyta</taxon>
        <taxon>Spermatophyta</taxon>
        <taxon>Magnoliopsida</taxon>
        <taxon>Liliopsida</taxon>
        <taxon>Poales</taxon>
        <taxon>Poaceae</taxon>
        <taxon>BOP clade</taxon>
        <taxon>Pooideae</taxon>
        <taxon>Poodae</taxon>
        <taxon>Poeae</taxon>
        <taxon>Poeae Chloroplast Group 1 (Aveneae type)</taxon>
        <taxon>Aveninae</taxon>
        <taxon>Avena</taxon>
    </lineage>
</organism>
<reference evidence="1" key="2">
    <citation type="submission" date="2025-09" db="UniProtKB">
        <authorList>
            <consortium name="EnsemblPlants"/>
        </authorList>
    </citation>
    <scope>IDENTIFICATION</scope>
</reference>
<reference evidence="1" key="1">
    <citation type="submission" date="2021-05" db="EMBL/GenBank/DDBJ databases">
        <authorList>
            <person name="Scholz U."/>
            <person name="Mascher M."/>
            <person name="Fiebig A."/>
        </authorList>
    </citation>
    <scope>NUCLEOTIDE SEQUENCE [LARGE SCALE GENOMIC DNA]</scope>
</reference>